<reference evidence="2 3" key="1">
    <citation type="journal article" date="2020" name="IScience">
        <title>Genome Sequencing of the Endangered Kingdonia uniflora (Circaeasteraceae, Ranunculales) Reveals Potential Mechanisms of Evolutionary Specialization.</title>
        <authorList>
            <person name="Sun Y."/>
            <person name="Deng T."/>
            <person name="Zhang A."/>
            <person name="Moore M.J."/>
            <person name="Landis J.B."/>
            <person name="Lin N."/>
            <person name="Zhang H."/>
            <person name="Zhang X."/>
            <person name="Huang J."/>
            <person name="Zhang X."/>
            <person name="Sun H."/>
            <person name="Wang H."/>
        </authorList>
    </citation>
    <scope>NUCLEOTIDE SEQUENCE [LARGE SCALE GENOMIC DNA]</scope>
    <source>
        <strain evidence="2">TB1705</strain>
        <tissue evidence="2">Leaf</tissue>
    </source>
</reference>
<evidence type="ECO:0000256" key="1">
    <source>
        <dbReference type="SAM" id="Coils"/>
    </source>
</evidence>
<protein>
    <submittedName>
        <fullName evidence="2">Uncharacterized protein</fullName>
    </submittedName>
</protein>
<keyword evidence="3" id="KW-1185">Reference proteome</keyword>
<dbReference type="EMBL" id="JACGCM010000140">
    <property type="protein sequence ID" value="KAF6175841.1"/>
    <property type="molecule type" value="Genomic_DNA"/>
</dbReference>
<dbReference type="AlphaFoldDB" id="A0A7J7P8P8"/>
<name>A0A7J7P8P8_9MAGN</name>
<sequence length="536" mass="61134">NMWEAITVCDHLYGKWENEGIVKRITPEVILQFYGVKNYKASGGGNCLQRDDEEPLDLLFRTLKQTSGTIRSSEGDGKEKWRRIKPLGRSRERITEEQFIVEDDLKAVEERAKLAAHHGEEDVSKMVARLIRGAWIKIEEEKSELEKGKIELEQKLAQSKVDVIKEENKLEALKASHVVAIGHLQSEARVTLVVVEAERKRLGRHLISKGYSEDKVDAIKADTYIEEGDNEEVEEVVMGVIDGLDGVSRRTVLDNQGDDTDLPEGDNEKVKLDLARSREDDVLQYNREIAKELDWMREANENKEDQHVKVHFKFVEATQDVFDLTYKVDEKDTKIGMGLKELAKITEHAAKLQSQVDTLMVDTLMVKASEAAAEHLHIALPTKDMEFWGMQRRCNELYERVESATKEQLAQSITRAKKAEAREYSRGSRNEVKAPLVQRDVVSLSGQIREMESIVSRIQGHVQRGNANLRECQHKLDVVLIWEKVFDGEIKSKKTLMKKKYDSLNDTSAREELNAEIVILRAQVVNLKVAAHNEST</sequence>
<keyword evidence="1" id="KW-0175">Coiled coil</keyword>
<evidence type="ECO:0000313" key="2">
    <source>
        <dbReference type="EMBL" id="KAF6175841.1"/>
    </source>
</evidence>
<evidence type="ECO:0000313" key="3">
    <source>
        <dbReference type="Proteomes" id="UP000541444"/>
    </source>
</evidence>
<feature type="non-terminal residue" evidence="2">
    <location>
        <position position="1"/>
    </location>
</feature>
<proteinExistence type="predicted"/>
<comment type="caution">
    <text evidence="2">The sequence shown here is derived from an EMBL/GenBank/DDBJ whole genome shotgun (WGS) entry which is preliminary data.</text>
</comment>
<organism evidence="2 3">
    <name type="scientific">Kingdonia uniflora</name>
    <dbReference type="NCBI Taxonomy" id="39325"/>
    <lineage>
        <taxon>Eukaryota</taxon>
        <taxon>Viridiplantae</taxon>
        <taxon>Streptophyta</taxon>
        <taxon>Embryophyta</taxon>
        <taxon>Tracheophyta</taxon>
        <taxon>Spermatophyta</taxon>
        <taxon>Magnoliopsida</taxon>
        <taxon>Ranunculales</taxon>
        <taxon>Circaeasteraceae</taxon>
        <taxon>Kingdonia</taxon>
    </lineage>
</organism>
<dbReference type="Proteomes" id="UP000541444">
    <property type="component" value="Unassembled WGS sequence"/>
</dbReference>
<accession>A0A7J7P8P8</accession>
<gene>
    <name evidence="2" type="ORF">GIB67_003329</name>
</gene>
<feature type="coiled-coil region" evidence="1">
    <location>
        <begin position="138"/>
        <end position="176"/>
    </location>
</feature>